<dbReference type="EMBL" id="RCCB01000010">
    <property type="protein sequence ID" value="RLJ35460.1"/>
    <property type="molecule type" value="Genomic_DNA"/>
</dbReference>
<reference evidence="1 3" key="1">
    <citation type="submission" date="2017-12" db="EMBL/GenBank/DDBJ databases">
        <title>Genomic Encyclopedia of Type Strains, Phase III (KMG-III): the genomes of soil and plant-associated and newly described type strains.</title>
        <authorList>
            <person name="Whitman W."/>
        </authorList>
    </citation>
    <scope>NUCLEOTIDE SEQUENCE [LARGE SCALE GENOMIC DNA]</scope>
    <source>
        <strain evidence="1 3">IP-10</strain>
    </source>
</reference>
<keyword evidence="3" id="KW-1185">Reference proteome</keyword>
<gene>
    <name evidence="1" type="ORF">B0G92_0667</name>
    <name evidence="2" type="ORF">CLV50_0839</name>
</gene>
<dbReference type="Proteomes" id="UP000275027">
    <property type="component" value="Unassembled WGS sequence"/>
</dbReference>
<dbReference type="Proteomes" id="UP000233767">
    <property type="component" value="Unassembled WGS sequence"/>
</dbReference>
<dbReference type="AlphaFoldDB" id="A0A497UWS1"/>
<organism evidence="2 4">
    <name type="scientific">Flavobacterium lindanitolerans</name>
    <dbReference type="NCBI Taxonomy" id="428988"/>
    <lineage>
        <taxon>Bacteria</taxon>
        <taxon>Pseudomonadati</taxon>
        <taxon>Bacteroidota</taxon>
        <taxon>Flavobacteriia</taxon>
        <taxon>Flavobacteriales</taxon>
        <taxon>Flavobacteriaceae</taxon>
        <taxon>Flavobacterium</taxon>
    </lineage>
</organism>
<dbReference type="RefSeq" id="WP_101471091.1">
    <property type="nucleotide sequence ID" value="NZ_PJND01000007.1"/>
</dbReference>
<evidence type="ECO:0000313" key="1">
    <source>
        <dbReference type="EMBL" id="PKW29038.1"/>
    </source>
</evidence>
<comment type="caution">
    <text evidence="2">The sequence shown here is derived from an EMBL/GenBank/DDBJ whole genome shotgun (WGS) entry which is preliminary data.</text>
</comment>
<protein>
    <submittedName>
        <fullName evidence="2">Uncharacterized protein DUF695</fullName>
    </submittedName>
</protein>
<proteinExistence type="predicted"/>
<accession>A0A497UWS1</accession>
<evidence type="ECO:0000313" key="2">
    <source>
        <dbReference type="EMBL" id="RLJ35460.1"/>
    </source>
</evidence>
<reference evidence="2 4" key="2">
    <citation type="submission" date="2018-10" db="EMBL/GenBank/DDBJ databases">
        <title>Genomic Encyclopedia of Archaeal and Bacterial Type Strains, Phase II (KMG-II): from individual species to whole genera.</title>
        <authorList>
            <person name="Goeker M."/>
        </authorList>
    </citation>
    <scope>NUCLEOTIDE SEQUENCE [LARGE SCALE GENOMIC DNA]</scope>
    <source>
        <strain evidence="2 4">DSM 21886</strain>
    </source>
</reference>
<evidence type="ECO:0000313" key="3">
    <source>
        <dbReference type="Proteomes" id="UP000233767"/>
    </source>
</evidence>
<sequence>MDFLNKIFNNRKETKISSKEDFWRWFMQNEKNFSRAVRKGERIDEIFFAPLSQKLEELREGFFYITGVTEDNQIELVITPDGVIKNIIYVEELVNSAPNISGWKFKAMKPPMDIEKLGLRIKNYTFTKENLFFVEVSNKKYPDEINIGVVYENYNVNDRVTIETGIYAFIDNYLGELNVITSLDNLELIEVPSEENELIPIWKLKDFILWREKEFIEKYEGLRYDTDSDSYALLEGAIDGKHMTAVVNATLMEWNAKASHPWLLNIGIELNQGNENTDYETKMEEFEEELMKTLKDSEGYLNIGRETLGNRRVIYFACKCFRYPSKVMEQFTPKYTHLFNVSYDIIKDKYWKTLERFLS</sequence>
<dbReference type="EMBL" id="PJND01000007">
    <property type="protein sequence ID" value="PKW29038.1"/>
    <property type="molecule type" value="Genomic_DNA"/>
</dbReference>
<evidence type="ECO:0000313" key="4">
    <source>
        <dbReference type="Proteomes" id="UP000275027"/>
    </source>
</evidence>
<name>A0A497UWS1_9FLAO</name>